<comment type="subcellular location">
    <subcellularLocation>
        <location evidence="1">Cell membrane</location>
        <topology evidence="1">Multi-pass membrane protein</topology>
    </subcellularLocation>
</comment>
<keyword evidence="6 8" id="KW-1133">Transmembrane helix</keyword>
<evidence type="ECO:0000256" key="4">
    <source>
        <dbReference type="ARBA" id="ARBA00022475"/>
    </source>
</evidence>
<evidence type="ECO:0000256" key="8">
    <source>
        <dbReference type="SAM" id="Phobius"/>
    </source>
</evidence>
<comment type="caution">
    <text evidence="9">The sequence shown here is derived from an EMBL/GenBank/DDBJ whole genome shotgun (WGS) entry which is preliminary data.</text>
</comment>
<gene>
    <name evidence="9" type="ORF">B4O97_17855</name>
</gene>
<dbReference type="Gene3D" id="1.20.1530.20">
    <property type="match status" value="2"/>
</dbReference>
<reference evidence="9 10" key="1">
    <citation type="submission" date="2017-03" db="EMBL/GenBank/DDBJ databases">
        <title>Draft Genome sequence of Marispirochaeta sp. strain JC444.</title>
        <authorList>
            <person name="Shivani Y."/>
            <person name="Subhash Y."/>
            <person name="Sasikala C."/>
            <person name="Ramana C."/>
        </authorList>
    </citation>
    <scope>NUCLEOTIDE SEQUENCE [LARGE SCALE GENOMIC DNA]</scope>
    <source>
        <strain evidence="9 10">JC444</strain>
    </source>
</reference>
<evidence type="ECO:0008006" key="11">
    <source>
        <dbReference type="Google" id="ProtNLM"/>
    </source>
</evidence>
<comment type="similarity">
    <text evidence="2">Belongs to the auxin efflux carrier (TC 2.A.69) family.</text>
</comment>
<keyword evidence="7 8" id="KW-0472">Membrane</keyword>
<evidence type="ECO:0000256" key="5">
    <source>
        <dbReference type="ARBA" id="ARBA00022692"/>
    </source>
</evidence>
<dbReference type="GO" id="GO:0055085">
    <property type="term" value="P:transmembrane transport"/>
    <property type="evidence" value="ECO:0007669"/>
    <property type="project" value="InterPro"/>
</dbReference>
<protein>
    <recommendedName>
        <fullName evidence="11">Transporter</fullName>
    </recommendedName>
</protein>
<keyword evidence="10" id="KW-1185">Reference proteome</keyword>
<name>A0A1Y1RTE9_9SPIO</name>
<dbReference type="InterPro" id="IPR038770">
    <property type="entry name" value="Na+/solute_symporter_sf"/>
</dbReference>
<dbReference type="STRING" id="1963862.B4O97_17855"/>
<evidence type="ECO:0000256" key="2">
    <source>
        <dbReference type="ARBA" id="ARBA00010145"/>
    </source>
</evidence>
<dbReference type="PANTHER" id="PTHR36838">
    <property type="entry name" value="AUXIN EFFLUX CARRIER FAMILY PROTEIN"/>
    <property type="match status" value="1"/>
</dbReference>
<keyword evidence="5 8" id="KW-0812">Transmembrane</keyword>
<dbReference type="InterPro" id="IPR004776">
    <property type="entry name" value="Mem_transp_PIN-like"/>
</dbReference>
<feature type="transmembrane region" description="Helical" evidence="8">
    <location>
        <begin position="209"/>
        <end position="227"/>
    </location>
</feature>
<feature type="transmembrane region" description="Helical" evidence="8">
    <location>
        <begin position="176"/>
        <end position="197"/>
    </location>
</feature>
<accession>A0A1Y1RTE9</accession>
<evidence type="ECO:0000313" key="10">
    <source>
        <dbReference type="Proteomes" id="UP000192343"/>
    </source>
</evidence>
<keyword evidence="3" id="KW-0813">Transport</keyword>
<dbReference type="EMBL" id="MWQY01000029">
    <property type="protein sequence ID" value="ORC30703.1"/>
    <property type="molecule type" value="Genomic_DNA"/>
</dbReference>
<dbReference type="Pfam" id="PF03547">
    <property type="entry name" value="Mem_trans"/>
    <property type="match status" value="2"/>
</dbReference>
<dbReference type="Proteomes" id="UP000192343">
    <property type="component" value="Unassembled WGS sequence"/>
</dbReference>
<organism evidence="9 10">
    <name type="scientific">Marispirochaeta aestuarii</name>
    <dbReference type="NCBI Taxonomy" id="1963862"/>
    <lineage>
        <taxon>Bacteria</taxon>
        <taxon>Pseudomonadati</taxon>
        <taxon>Spirochaetota</taxon>
        <taxon>Spirochaetia</taxon>
        <taxon>Spirochaetales</taxon>
        <taxon>Spirochaetaceae</taxon>
        <taxon>Marispirochaeta</taxon>
    </lineage>
</organism>
<dbReference type="PANTHER" id="PTHR36838:SF1">
    <property type="entry name" value="SLR1864 PROTEIN"/>
    <property type="match status" value="1"/>
</dbReference>
<dbReference type="AlphaFoldDB" id="A0A1Y1RTE9"/>
<evidence type="ECO:0000313" key="9">
    <source>
        <dbReference type="EMBL" id="ORC30703.1"/>
    </source>
</evidence>
<evidence type="ECO:0000256" key="1">
    <source>
        <dbReference type="ARBA" id="ARBA00004651"/>
    </source>
</evidence>
<feature type="transmembrane region" description="Helical" evidence="8">
    <location>
        <begin position="296"/>
        <end position="319"/>
    </location>
</feature>
<keyword evidence="4" id="KW-1003">Cell membrane</keyword>
<feature type="transmembrane region" description="Helical" evidence="8">
    <location>
        <begin position="247"/>
        <end position="276"/>
    </location>
</feature>
<sequence length="320" mass="35299">MKRFTIMIRLLSRTIRKRADYMILIVNTVIPIFFIAAIGWVFGKRIDFSLEMPARMTLYVFTPCLFFSSILNAELQISDFGPIFLFSILLFLISTALAYLVSKVLRFTRQKRNALFLSSCFPNSGNYGLPMVLFAFEQAGFERAIVFAMFQVLLINSAGVYFASHNSRSVIKSIKTILSFPGFIAVLLAVFIKWTAITIPVPILRPIHLLGQASVPTLLIILGIQLARIKIVSDYRFLITASALRLLSYPVVGLVLAISIFGAESLSTQVLFLISASPTGITPALLAERYGTEPGLVSAATFVTTALSIITVPVVLVLIS</sequence>
<evidence type="ECO:0000256" key="6">
    <source>
        <dbReference type="ARBA" id="ARBA00022989"/>
    </source>
</evidence>
<evidence type="ECO:0000256" key="7">
    <source>
        <dbReference type="ARBA" id="ARBA00023136"/>
    </source>
</evidence>
<evidence type="ECO:0000256" key="3">
    <source>
        <dbReference type="ARBA" id="ARBA00022448"/>
    </source>
</evidence>
<proteinExistence type="inferred from homology"/>
<feature type="transmembrane region" description="Helical" evidence="8">
    <location>
        <begin position="144"/>
        <end position="164"/>
    </location>
</feature>
<feature type="transmembrane region" description="Helical" evidence="8">
    <location>
        <begin position="83"/>
        <end position="101"/>
    </location>
</feature>
<feature type="transmembrane region" description="Helical" evidence="8">
    <location>
        <begin position="21"/>
        <end position="42"/>
    </location>
</feature>
<dbReference type="GO" id="GO:0005886">
    <property type="term" value="C:plasma membrane"/>
    <property type="evidence" value="ECO:0007669"/>
    <property type="project" value="UniProtKB-SubCell"/>
</dbReference>